<comment type="subcellular location">
    <subcellularLocation>
        <location evidence="1">Membrane</location>
        <topology evidence="1">Multi-pass membrane protein</topology>
    </subcellularLocation>
</comment>
<accession>A0A3B0R5L3</accession>
<dbReference type="Pfam" id="PF07298">
    <property type="entry name" value="NnrU"/>
    <property type="match status" value="1"/>
</dbReference>
<dbReference type="GO" id="GO:0016020">
    <property type="term" value="C:membrane"/>
    <property type="evidence" value="ECO:0007669"/>
    <property type="project" value="UniProtKB-SubCell"/>
</dbReference>
<reference evidence="7" key="1">
    <citation type="submission" date="2018-06" db="EMBL/GenBank/DDBJ databases">
        <authorList>
            <person name="Zhirakovskaya E."/>
        </authorList>
    </citation>
    <scope>NUCLEOTIDE SEQUENCE</scope>
</reference>
<evidence type="ECO:0000256" key="3">
    <source>
        <dbReference type="ARBA" id="ARBA00022989"/>
    </source>
</evidence>
<feature type="transmembrane region" description="Helical" evidence="5">
    <location>
        <begin position="68"/>
        <end position="91"/>
    </location>
</feature>
<proteinExistence type="predicted"/>
<protein>
    <recommendedName>
        <fullName evidence="6">NnrU domain-containing protein</fullName>
    </recommendedName>
</protein>
<feature type="transmembrane region" description="Helical" evidence="5">
    <location>
        <begin position="122"/>
        <end position="145"/>
    </location>
</feature>
<evidence type="ECO:0000256" key="4">
    <source>
        <dbReference type="ARBA" id="ARBA00023136"/>
    </source>
</evidence>
<dbReference type="InterPro" id="IPR009915">
    <property type="entry name" value="NnrU_dom"/>
</dbReference>
<evidence type="ECO:0000256" key="5">
    <source>
        <dbReference type="SAM" id="Phobius"/>
    </source>
</evidence>
<evidence type="ECO:0000256" key="2">
    <source>
        <dbReference type="ARBA" id="ARBA00022692"/>
    </source>
</evidence>
<feature type="transmembrane region" description="Helical" evidence="5">
    <location>
        <begin position="35"/>
        <end position="56"/>
    </location>
</feature>
<feature type="transmembrane region" description="Helical" evidence="5">
    <location>
        <begin position="97"/>
        <end position="115"/>
    </location>
</feature>
<dbReference type="EMBL" id="UOEC01000015">
    <property type="protein sequence ID" value="VAV86877.1"/>
    <property type="molecule type" value="Genomic_DNA"/>
</dbReference>
<organism evidence="7">
    <name type="scientific">hydrothermal vent metagenome</name>
    <dbReference type="NCBI Taxonomy" id="652676"/>
    <lineage>
        <taxon>unclassified sequences</taxon>
        <taxon>metagenomes</taxon>
        <taxon>ecological metagenomes</taxon>
    </lineage>
</organism>
<gene>
    <name evidence="7" type="ORF">MNBD_ALPHA08-1879</name>
</gene>
<feature type="domain" description="NnrU" evidence="6">
    <location>
        <begin position="4"/>
        <end position="180"/>
    </location>
</feature>
<sequence length="190" mass="20881">MIFLAIAVLLFALVHLIPALPGPKSRLKDRYGAAYGPLFGLAATITLVAIITAWSFTDFKPVFEPAHYARFLNMAFTFVAFLFLGVFFFRGKLRQKIRFPFAVAVIFWAIGHLIANGDMASLILFGGLLIFAVVFIILGVTNQVFPTLIVREGHDTLSLLAGGSAYIGMVQVHEIFIGVPVIRIEQFFGG</sequence>
<evidence type="ECO:0000259" key="6">
    <source>
        <dbReference type="Pfam" id="PF07298"/>
    </source>
</evidence>
<keyword evidence="2 5" id="KW-0812">Transmembrane</keyword>
<dbReference type="AlphaFoldDB" id="A0A3B0R5L3"/>
<evidence type="ECO:0000313" key="7">
    <source>
        <dbReference type="EMBL" id="VAV86877.1"/>
    </source>
</evidence>
<keyword evidence="3 5" id="KW-1133">Transmembrane helix</keyword>
<name>A0A3B0R5L3_9ZZZZ</name>
<evidence type="ECO:0000256" key="1">
    <source>
        <dbReference type="ARBA" id="ARBA00004141"/>
    </source>
</evidence>
<keyword evidence="4 5" id="KW-0472">Membrane</keyword>